<keyword evidence="1" id="KW-1133">Transmembrane helix</keyword>
<evidence type="ECO:0000313" key="3">
    <source>
        <dbReference type="Proteomes" id="UP000784700"/>
    </source>
</evidence>
<sequence>MIYFLHLLILGCCLTIGITFLLMGFQKDIKGIENNGGFDEFSFIIIVIYGLLKLFHVKQKEKCLIISSIITGFILTIASLGLILYMLITKKAIF</sequence>
<proteinExistence type="predicted"/>
<feature type="transmembrane region" description="Helical" evidence="1">
    <location>
        <begin position="37"/>
        <end position="52"/>
    </location>
</feature>
<dbReference type="RefSeq" id="WP_108982254.1">
    <property type="nucleotide sequence ID" value="NZ_BAABXB010000142.1"/>
</dbReference>
<comment type="caution">
    <text evidence="2">The sequence shown here is derived from an EMBL/GenBank/DDBJ whole genome shotgun (WGS) entry which is preliminary data.</text>
</comment>
<evidence type="ECO:0000256" key="1">
    <source>
        <dbReference type="SAM" id="Phobius"/>
    </source>
</evidence>
<dbReference type="Proteomes" id="UP000784700">
    <property type="component" value="Unassembled WGS sequence"/>
</dbReference>
<organism evidence="2 3">
    <name type="scientific">Apilactobacillus micheneri</name>
    <dbReference type="NCBI Taxonomy" id="1899430"/>
    <lineage>
        <taxon>Bacteria</taxon>
        <taxon>Bacillati</taxon>
        <taxon>Bacillota</taxon>
        <taxon>Bacilli</taxon>
        <taxon>Lactobacillales</taxon>
        <taxon>Lactobacillaceae</taxon>
        <taxon>Apilactobacillus</taxon>
    </lineage>
</organism>
<evidence type="ECO:0000313" key="2">
    <source>
        <dbReference type="EMBL" id="TPR44230.1"/>
    </source>
</evidence>
<feature type="transmembrane region" description="Helical" evidence="1">
    <location>
        <begin position="6"/>
        <end position="25"/>
    </location>
</feature>
<feature type="transmembrane region" description="Helical" evidence="1">
    <location>
        <begin position="64"/>
        <end position="88"/>
    </location>
</feature>
<dbReference type="GeneID" id="58108437"/>
<keyword evidence="1" id="KW-0812">Transmembrane</keyword>
<dbReference type="EMBL" id="QUBG01000003">
    <property type="protein sequence ID" value="TPR44230.1"/>
    <property type="molecule type" value="Genomic_DNA"/>
</dbReference>
<keyword evidence="1" id="KW-0472">Membrane</keyword>
<reference evidence="2" key="1">
    <citation type="submission" date="2018-08" db="EMBL/GenBank/DDBJ databases">
        <title>Comparative genomics of wild bee and flower associated Lactobacillus reveals potential adaptation to the bee host.</title>
        <authorList>
            <person name="Vuong H.Q."/>
            <person name="Mcfrederick Q.S."/>
        </authorList>
    </citation>
    <scope>NUCLEOTIDE SEQUENCE</scope>
    <source>
        <strain evidence="2">HV_63</strain>
    </source>
</reference>
<gene>
    <name evidence="2" type="ORF">DY130_04100</name>
</gene>
<name>A0A2S2JJ11_9LACO</name>
<accession>A0A2S2JJ11</accession>
<dbReference type="AlphaFoldDB" id="A0A2S2JJ11"/>
<protein>
    <submittedName>
        <fullName evidence="2">Uncharacterized protein</fullName>
    </submittedName>
</protein>